<dbReference type="AlphaFoldDB" id="U7QRY8"/>
<accession>U7QRY8</accession>
<dbReference type="InterPro" id="IPR029044">
    <property type="entry name" value="Nucleotide-diphossugar_trans"/>
</dbReference>
<reference evidence="2 3" key="1">
    <citation type="submission" date="2013-10" db="EMBL/GenBank/DDBJ databases">
        <title>Whole Genome Shotgun Sequence of Photorhabdus temperata J3.</title>
        <authorList>
            <person name="Park G.-S."/>
            <person name="Hong S.-J."/>
            <person name="Shin J.-H."/>
        </authorList>
    </citation>
    <scope>NUCLEOTIDE SEQUENCE [LARGE SCALE GENOMIC DNA]</scope>
    <source>
        <strain evidence="2 3">J3</strain>
    </source>
</reference>
<evidence type="ECO:0000313" key="2">
    <source>
        <dbReference type="EMBL" id="ERT10628.1"/>
    </source>
</evidence>
<name>U7QRY8_PHOTE</name>
<dbReference type="PANTHER" id="PTHR22916:SF67">
    <property type="entry name" value="COLANIC ACID BIOSYNTHESIS GLYCOSYL TRANSFERASE WCAE-RELATED"/>
    <property type="match status" value="1"/>
</dbReference>
<feature type="domain" description="Glycosyltransferase 2-like" evidence="1">
    <location>
        <begin position="4"/>
        <end position="136"/>
    </location>
</feature>
<dbReference type="RefSeq" id="WP_023046356.1">
    <property type="nucleotide sequence ID" value="NZ_AXDT01000285.1"/>
</dbReference>
<dbReference type="Pfam" id="PF00535">
    <property type="entry name" value="Glycos_transf_2"/>
    <property type="match status" value="1"/>
</dbReference>
<gene>
    <name evidence="2" type="ORF">O185_23765</name>
</gene>
<keyword evidence="3" id="KW-1185">Reference proteome</keyword>
<dbReference type="PATRIC" id="fig|1389415.4.peg.4741"/>
<evidence type="ECO:0000259" key="1">
    <source>
        <dbReference type="Pfam" id="PF00535"/>
    </source>
</evidence>
<organism evidence="2 3">
    <name type="scientific">Photorhabdus temperata J3</name>
    <dbReference type="NCBI Taxonomy" id="1389415"/>
    <lineage>
        <taxon>Bacteria</taxon>
        <taxon>Pseudomonadati</taxon>
        <taxon>Pseudomonadota</taxon>
        <taxon>Gammaproteobacteria</taxon>
        <taxon>Enterobacterales</taxon>
        <taxon>Morganellaceae</taxon>
        <taxon>Photorhabdus</taxon>
    </lineage>
</organism>
<dbReference type="Gene3D" id="3.90.550.10">
    <property type="entry name" value="Spore Coat Polysaccharide Biosynthesis Protein SpsA, Chain A"/>
    <property type="match status" value="1"/>
</dbReference>
<dbReference type="SUPFAM" id="SSF53448">
    <property type="entry name" value="Nucleotide-diphospho-sugar transferases"/>
    <property type="match status" value="1"/>
</dbReference>
<proteinExistence type="predicted"/>
<dbReference type="InterPro" id="IPR001173">
    <property type="entry name" value="Glyco_trans_2-like"/>
</dbReference>
<dbReference type="Proteomes" id="UP000017133">
    <property type="component" value="Unassembled WGS sequence"/>
</dbReference>
<sequence length="254" mass="29308">MINVICAVYNQKNNIEKTIISFEKQKYKDKKLIIIDGGSTDGTVDVLKKYQNTIDYWVSEPDHGISDAFNKGLEQCENGYVYFLGAGDTFLNENVINIMLAGCDYKINLLVCGRIRRINPNEPNEPNEHILFTTPKTNKFNKYSLLFKMSLPHQGLLTSTIFFEKYGKFNLSCKYAMDYEHLLRAYHSFPSVLMKDVIVATWITGGIGTNKTREVLREYHKIKLANKVAPRWILLLINNYILLKYSIKKVLKSE</sequence>
<dbReference type="EMBL" id="AXDT01000285">
    <property type="protein sequence ID" value="ERT10628.1"/>
    <property type="molecule type" value="Genomic_DNA"/>
</dbReference>
<evidence type="ECO:0000313" key="3">
    <source>
        <dbReference type="Proteomes" id="UP000017133"/>
    </source>
</evidence>
<dbReference type="GO" id="GO:0016758">
    <property type="term" value="F:hexosyltransferase activity"/>
    <property type="evidence" value="ECO:0007669"/>
    <property type="project" value="UniProtKB-ARBA"/>
</dbReference>
<dbReference type="CDD" id="cd06433">
    <property type="entry name" value="GT_2_WfgS_like"/>
    <property type="match status" value="1"/>
</dbReference>
<dbReference type="PANTHER" id="PTHR22916">
    <property type="entry name" value="GLYCOSYLTRANSFERASE"/>
    <property type="match status" value="1"/>
</dbReference>
<comment type="caution">
    <text evidence="2">The sequence shown here is derived from an EMBL/GenBank/DDBJ whole genome shotgun (WGS) entry which is preliminary data.</text>
</comment>
<protein>
    <recommendedName>
        <fullName evidence="1">Glycosyltransferase 2-like domain-containing protein</fullName>
    </recommendedName>
</protein>